<dbReference type="EMBL" id="JAYFUM010000011">
    <property type="protein sequence ID" value="MEA5139658.1"/>
    <property type="molecule type" value="Genomic_DNA"/>
</dbReference>
<protein>
    <submittedName>
        <fullName evidence="1">Uncharacterized protein</fullName>
    </submittedName>
</protein>
<sequence>MKKNKAIILNGNLGKYRKGFFYFQPYNGGKQFGCKSSENLDIIWTKDTKEFVIEESKIIGDKLTIGNCLFDFNSLEITEVNIKGFTQHQKYSLLWYATLDYVGFYLKNETNIIEGIISLQIQNILWKRELYSFYKDYSFEENIIIKVVYLDGKIDKYGAKGKEKAFLGLQFLTGETLWQRSFKELGITSLDKFIGDIDNILVCACGKTILGLDKNTGEIHWKLRHRSEAQYTLLNPSTGCLYQLYGWADSGSNNSLILLEIDAKTGTILYDKSIFKHPNYQPIDNLGTEQDWKYPRFHNAVQWKEKVYFLVNPTGTSWLANVFEFDCIQKRVTKVSDELYATTNSIFVAEGKLFINSEICKKVASRDNLENDKWSRAISIPRMDGEKEYSEYYAISKESYLTIFDLEDN</sequence>
<comment type="caution">
    <text evidence="1">The sequence shown here is derived from an EMBL/GenBank/DDBJ whole genome shotgun (WGS) entry which is preliminary data.</text>
</comment>
<keyword evidence="2" id="KW-1185">Reference proteome</keyword>
<dbReference type="InterPro" id="IPR011047">
    <property type="entry name" value="Quinoprotein_ADH-like_sf"/>
</dbReference>
<evidence type="ECO:0000313" key="1">
    <source>
        <dbReference type="EMBL" id="MEA5139658.1"/>
    </source>
</evidence>
<dbReference type="InterPro" id="IPR015943">
    <property type="entry name" value="WD40/YVTN_repeat-like_dom_sf"/>
</dbReference>
<dbReference type="Proteomes" id="UP001302949">
    <property type="component" value="Unassembled WGS sequence"/>
</dbReference>
<dbReference type="RefSeq" id="WP_323296817.1">
    <property type="nucleotide sequence ID" value="NZ_JAYFUM010000011.1"/>
</dbReference>
<reference evidence="1 2" key="1">
    <citation type="submission" date="2023-12" db="EMBL/GenBank/DDBJ databases">
        <title>Novel species of the genus Arcicella isolated from rivers.</title>
        <authorList>
            <person name="Lu H."/>
        </authorList>
    </citation>
    <scope>NUCLEOTIDE SEQUENCE [LARGE SCALE GENOMIC DNA]</scope>
    <source>
        <strain evidence="1 2">KCTC 23307</strain>
    </source>
</reference>
<dbReference type="SUPFAM" id="SSF50998">
    <property type="entry name" value="Quinoprotein alcohol dehydrogenase-like"/>
    <property type="match status" value="1"/>
</dbReference>
<evidence type="ECO:0000313" key="2">
    <source>
        <dbReference type="Proteomes" id="UP001302949"/>
    </source>
</evidence>
<gene>
    <name evidence="1" type="ORF">VB248_10945</name>
</gene>
<organism evidence="1 2">
    <name type="scientific">Arcicella rigui</name>
    <dbReference type="NCBI Taxonomy" id="797020"/>
    <lineage>
        <taxon>Bacteria</taxon>
        <taxon>Pseudomonadati</taxon>
        <taxon>Bacteroidota</taxon>
        <taxon>Cytophagia</taxon>
        <taxon>Cytophagales</taxon>
        <taxon>Flectobacillaceae</taxon>
        <taxon>Arcicella</taxon>
    </lineage>
</organism>
<accession>A0ABU5QAA3</accession>
<proteinExistence type="predicted"/>
<dbReference type="Gene3D" id="2.130.10.10">
    <property type="entry name" value="YVTN repeat-like/Quinoprotein amine dehydrogenase"/>
    <property type="match status" value="1"/>
</dbReference>
<name>A0ABU5QAA3_9BACT</name>